<name>A0A2I1KT71_9ACTO</name>
<dbReference type="PANTHER" id="PTHR30409">
    <property type="entry name" value="CARBAMATE KINASE"/>
    <property type="match status" value="1"/>
</dbReference>
<dbReference type="GO" id="GO:0008804">
    <property type="term" value="F:carbamate kinase activity"/>
    <property type="evidence" value="ECO:0007669"/>
    <property type="project" value="InterPro"/>
</dbReference>
<dbReference type="EMBL" id="PKHA01000004">
    <property type="protein sequence ID" value="PKY98825.1"/>
    <property type="molecule type" value="Genomic_DNA"/>
</dbReference>
<evidence type="ECO:0000259" key="5">
    <source>
        <dbReference type="Pfam" id="PF00696"/>
    </source>
</evidence>
<accession>A0A2I1KT71</accession>
<organism evidence="6 7">
    <name type="scientific">Actinomyces urogenitalis</name>
    <dbReference type="NCBI Taxonomy" id="103621"/>
    <lineage>
        <taxon>Bacteria</taxon>
        <taxon>Bacillati</taxon>
        <taxon>Actinomycetota</taxon>
        <taxon>Actinomycetes</taxon>
        <taxon>Actinomycetales</taxon>
        <taxon>Actinomycetaceae</taxon>
        <taxon>Actinomyces</taxon>
    </lineage>
</organism>
<dbReference type="InterPro" id="IPR001048">
    <property type="entry name" value="Asp/Glu/Uridylate_kinase"/>
</dbReference>
<evidence type="ECO:0000313" key="6">
    <source>
        <dbReference type="EMBL" id="PKY98825.1"/>
    </source>
</evidence>
<feature type="domain" description="Aspartate/glutamate/uridylate kinase" evidence="5">
    <location>
        <begin position="1"/>
        <end position="281"/>
    </location>
</feature>
<evidence type="ECO:0000256" key="4">
    <source>
        <dbReference type="PIRNR" id="PIRNR000723"/>
    </source>
</evidence>
<sequence length="302" mass="30988">MRIVLALGGNALLPRGATPDTAIQVAKVRLAVAALAPLAARHELVITHGNGPQVGLLAAATASSDLPANVYPLDTLVAQTQGMIGFWITQALSDALPGRAVAGLLTRTLVDPADPAMAQPTKFVGAVLSEEESRLLAAERGWTMARDGEHWRRVVPSPEPRSVLEADVVARLLDQGAVVVCTGGGGVAVRTWEDGTHEGVEAVVDKDLASAVLAEQIGAELLIVLTDVPGVVEGYGTAEAQLLEQVTPARLRALGLPEGSMGPKARACASFVERTGGRAVIGALGQAAQIVAGRAGTQVVPG</sequence>
<dbReference type="NCBIfam" id="NF009008">
    <property type="entry name" value="PRK12354.1"/>
    <property type="match status" value="1"/>
</dbReference>
<comment type="caution">
    <text evidence="6">The sequence shown here is derived from an EMBL/GenBank/DDBJ whole genome shotgun (WGS) entry which is preliminary data.</text>
</comment>
<evidence type="ECO:0000256" key="1">
    <source>
        <dbReference type="ARBA" id="ARBA00011066"/>
    </source>
</evidence>
<protein>
    <recommendedName>
        <fullName evidence="4">Carbamate kinase</fullName>
    </recommendedName>
</protein>
<reference evidence="6 7" key="1">
    <citation type="submission" date="2017-12" db="EMBL/GenBank/DDBJ databases">
        <title>Phylogenetic diversity of female urinary microbiome.</title>
        <authorList>
            <person name="Thomas-White K."/>
            <person name="Wolfe A.J."/>
        </authorList>
    </citation>
    <scope>NUCLEOTIDE SEQUENCE [LARGE SCALE GENOMIC DNA]</scope>
    <source>
        <strain evidence="6 7">UMB0319</strain>
    </source>
</reference>
<dbReference type="SUPFAM" id="SSF53633">
    <property type="entry name" value="Carbamate kinase-like"/>
    <property type="match status" value="1"/>
</dbReference>
<dbReference type="Proteomes" id="UP000234778">
    <property type="component" value="Unassembled WGS sequence"/>
</dbReference>
<dbReference type="GeneID" id="81708360"/>
<dbReference type="GO" id="GO:0019546">
    <property type="term" value="P:L-arginine deiminase pathway"/>
    <property type="evidence" value="ECO:0007669"/>
    <property type="project" value="TreeGrafter"/>
</dbReference>
<dbReference type="AlphaFoldDB" id="A0A2I1KT71"/>
<evidence type="ECO:0000256" key="3">
    <source>
        <dbReference type="ARBA" id="ARBA00022777"/>
    </source>
</evidence>
<dbReference type="Pfam" id="PF00696">
    <property type="entry name" value="AA_kinase"/>
    <property type="match status" value="1"/>
</dbReference>
<proteinExistence type="inferred from homology"/>
<evidence type="ECO:0000256" key="2">
    <source>
        <dbReference type="ARBA" id="ARBA00022679"/>
    </source>
</evidence>
<dbReference type="GO" id="GO:0005829">
    <property type="term" value="C:cytosol"/>
    <property type="evidence" value="ECO:0007669"/>
    <property type="project" value="TreeGrafter"/>
</dbReference>
<dbReference type="Gene3D" id="3.40.1160.10">
    <property type="entry name" value="Acetylglutamate kinase-like"/>
    <property type="match status" value="1"/>
</dbReference>
<evidence type="ECO:0000313" key="7">
    <source>
        <dbReference type="Proteomes" id="UP000234778"/>
    </source>
</evidence>
<keyword evidence="2 4" id="KW-0808">Transferase</keyword>
<dbReference type="PIRSF" id="PIRSF000723">
    <property type="entry name" value="Carbamate_kin"/>
    <property type="match status" value="1"/>
</dbReference>
<dbReference type="InterPro" id="IPR036393">
    <property type="entry name" value="AceGlu_kinase-like_sf"/>
</dbReference>
<comment type="similarity">
    <text evidence="1 4">Belongs to the carbamate kinase family.</text>
</comment>
<gene>
    <name evidence="6" type="ORF">CYJ26_05355</name>
</gene>
<dbReference type="CDD" id="cd04235">
    <property type="entry name" value="AAK_CK"/>
    <property type="match status" value="1"/>
</dbReference>
<dbReference type="InterPro" id="IPR003964">
    <property type="entry name" value="Carb_kinase"/>
</dbReference>
<dbReference type="PANTHER" id="PTHR30409:SF1">
    <property type="entry name" value="CARBAMATE KINASE-RELATED"/>
    <property type="match status" value="1"/>
</dbReference>
<dbReference type="PRINTS" id="PR01469">
    <property type="entry name" value="CARBMTKINASE"/>
</dbReference>
<keyword evidence="3 4" id="KW-0418">Kinase</keyword>
<dbReference type="RefSeq" id="WP_006548551.1">
    <property type="nucleotide sequence ID" value="NZ_CP136961.1"/>
</dbReference>